<dbReference type="EMBL" id="NTGA01000004">
    <property type="protein sequence ID" value="PAY24577.1"/>
    <property type="molecule type" value="Genomic_DNA"/>
</dbReference>
<evidence type="ECO:0000256" key="4">
    <source>
        <dbReference type="ARBA" id="ARBA00022679"/>
    </source>
</evidence>
<dbReference type="GO" id="GO:0008808">
    <property type="term" value="F:cardiolipin synthase activity"/>
    <property type="evidence" value="ECO:0007669"/>
    <property type="project" value="UniProtKB-UniRule"/>
</dbReference>
<keyword evidence="7 13" id="KW-1133">Transmembrane helix</keyword>
<dbReference type="PANTHER" id="PTHR21248">
    <property type="entry name" value="CARDIOLIPIN SYNTHASE"/>
    <property type="match status" value="1"/>
</dbReference>
<dbReference type="EC" id="2.7.8.-" evidence="12"/>
<dbReference type="PROSITE" id="PS50035">
    <property type="entry name" value="PLD"/>
    <property type="match status" value="2"/>
</dbReference>
<keyword evidence="2" id="KW-1003">Cell membrane</keyword>
<keyword evidence="6" id="KW-0677">Repeat</keyword>
<sequence length="506" mass="56417">MNPVVEGLAFLPFPAGVTSALLITEYALKILALGMVPENRQPASSQAWLLVILFIPIVGVPLFLLLGNPYITGRRHIIQAEANRLYEEALEDQPTVPDAVRVDPGVRTILEMNRTLTSIPCMSGDFVALHSDYSASLAAMTAAVRSARDHVHIEFYAQSWDDETDEFFAAAVEAAERGVAVRVLVDHLGSLRYRGFALLRRRLRRTPVEVHLMLPINPFVGRFRRPDLRNHRKMLIVDGDRGFIGSQNLIARNYGSPRNARLGREWVDLMMEVRGEIVRAMDGVFLVDWYSECGEVIGTLEELSRGLPVAAGRLAGDPTAGDPVSAFQLVPSGPGYRTQPNLRMFTQLIGQAEHRIRIVSPYFVPDEALLHAVTSAAFRGVDVELFVPEHADQFLVHHAQRSYFRALLEAGVRINRFRSPAVLHTKMLLIDDFTGVVGSSNMDQRSFNLNFEISLLVLGGEAVAEMNEAVDAYLEDSTPLDLETWQRRPWPGRYVDNVARLSSALQ</sequence>
<evidence type="ECO:0000259" key="14">
    <source>
        <dbReference type="PROSITE" id="PS50035"/>
    </source>
</evidence>
<keyword evidence="10" id="KW-0594">Phospholipid biosynthesis</keyword>
<evidence type="ECO:0000256" key="8">
    <source>
        <dbReference type="ARBA" id="ARBA00023098"/>
    </source>
</evidence>
<dbReference type="SUPFAM" id="SSF56024">
    <property type="entry name" value="Phospholipase D/nuclease"/>
    <property type="match status" value="2"/>
</dbReference>
<evidence type="ECO:0000256" key="13">
    <source>
        <dbReference type="SAM" id="Phobius"/>
    </source>
</evidence>
<keyword evidence="16" id="KW-1185">Reference proteome</keyword>
<dbReference type="SMART" id="SM00155">
    <property type="entry name" value="PLDc"/>
    <property type="match status" value="2"/>
</dbReference>
<accession>A0A2A2WTQ2</accession>
<evidence type="ECO:0000256" key="12">
    <source>
        <dbReference type="NCBIfam" id="TIGR04265"/>
    </source>
</evidence>
<evidence type="ECO:0000313" key="16">
    <source>
        <dbReference type="Proteomes" id="UP000218810"/>
    </source>
</evidence>
<protein>
    <recommendedName>
        <fullName evidence="12">Cardiolipin synthase</fullName>
        <ecNumber evidence="12">2.7.8.-</ecNumber>
    </recommendedName>
</protein>
<dbReference type="InterPro" id="IPR001736">
    <property type="entry name" value="PLipase_D/transphosphatidylase"/>
</dbReference>
<comment type="subcellular location">
    <subcellularLocation>
        <location evidence="1">Cell membrane</location>
        <topology evidence="1">Multi-pass membrane protein</topology>
    </subcellularLocation>
</comment>
<proteinExistence type="predicted"/>
<keyword evidence="5 13" id="KW-0812">Transmembrane</keyword>
<feature type="transmembrane region" description="Helical" evidence="13">
    <location>
        <begin position="47"/>
        <end position="66"/>
    </location>
</feature>
<dbReference type="Pfam" id="PF13091">
    <property type="entry name" value="PLDc_2"/>
    <property type="match status" value="2"/>
</dbReference>
<dbReference type="OrthoDB" id="9762009at2"/>
<evidence type="ECO:0000256" key="1">
    <source>
        <dbReference type="ARBA" id="ARBA00004651"/>
    </source>
</evidence>
<dbReference type="GO" id="GO:0005886">
    <property type="term" value="C:plasma membrane"/>
    <property type="evidence" value="ECO:0007669"/>
    <property type="project" value="UniProtKB-SubCell"/>
</dbReference>
<dbReference type="GO" id="GO:0032049">
    <property type="term" value="P:cardiolipin biosynthetic process"/>
    <property type="evidence" value="ECO:0007669"/>
    <property type="project" value="UniProtKB-UniRule"/>
</dbReference>
<evidence type="ECO:0000256" key="6">
    <source>
        <dbReference type="ARBA" id="ARBA00022737"/>
    </source>
</evidence>
<dbReference type="RefSeq" id="WP_095717044.1">
    <property type="nucleotide sequence ID" value="NZ_NTGA01000004.1"/>
</dbReference>
<reference evidence="16" key="1">
    <citation type="submission" date="2017-09" db="EMBL/GenBank/DDBJ databases">
        <authorList>
            <person name="Zhang Y."/>
            <person name="Huang X."/>
            <person name="Liu J."/>
            <person name="Lu L."/>
            <person name="Peng K."/>
        </authorList>
    </citation>
    <scope>NUCLEOTIDE SEQUENCE [LARGE SCALE GENOMIC DNA]</scope>
    <source>
        <strain evidence="16">S-XJ-1</strain>
    </source>
</reference>
<dbReference type="AlphaFoldDB" id="A0A2A2WTQ2"/>
<keyword evidence="4" id="KW-0808">Transferase</keyword>
<evidence type="ECO:0000256" key="7">
    <source>
        <dbReference type="ARBA" id="ARBA00022989"/>
    </source>
</evidence>
<gene>
    <name evidence="15" type="primary">cls</name>
    <name evidence="15" type="ORF">CEY15_01880</name>
</gene>
<keyword evidence="11" id="KW-1208">Phospholipid metabolism</keyword>
<feature type="transmembrane region" description="Helical" evidence="13">
    <location>
        <begin position="7"/>
        <end position="27"/>
    </location>
</feature>
<evidence type="ECO:0000313" key="15">
    <source>
        <dbReference type="EMBL" id="PAY24577.1"/>
    </source>
</evidence>
<dbReference type="PANTHER" id="PTHR21248:SF22">
    <property type="entry name" value="PHOSPHOLIPASE D"/>
    <property type="match status" value="1"/>
</dbReference>
<dbReference type="Pfam" id="PF13396">
    <property type="entry name" value="PLDc_N"/>
    <property type="match status" value="1"/>
</dbReference>
<name>A0A2A2WTQ2_9ACTN</name>
<evidence type="ECO:0000256" key="10">
    <source>
        <dbReference type="ARBA" id="ARBA00023209"/>
    </source>
</evidence>
<evidence type="ECO:0000256" key="2">
    <source>
        <dbReference type="ARBA" id="ARBA00022475"/>
    </source>
</evidence>
<comment type="caution">
    <text evidence="15">The sequence shown here is derived from an EMBL/GenBank/DDBJ whole genome shotgun (WGS) entry which is preliminary data.</text>
</comment>
<dbReference type="InterPro" id="IPR022924">
    <property type="entry name" value="Cardiolipin_synthase"/>
</dbReference>
<evidence type="ECO:0000256" key="3">
    <source>
        <dbReference type="ARBA" id="ARBA00022516"/>
    </source>
</evidence>
<dbReference type="InterPro" id="IPR025202">
    <property type="entry name" value="PLD-like_dom"/>
</dbReference>
<dbReference type="Gene3D" id="3.30.870.10">
    <property type="entry name" value="Endonuclease Chain A"/>
    <property type="match status" value="2"/>
</dbReference>
<dbReference type="InterPro" id="IPR027379">
    <property type="entry name" value="CLS_N"/>
</dbReference>
<keyword evidence="8" id="KW-0443">Lipid metabolism</keyword>
<organism evidence="15 16">
    <name type="scientific">Dietzia natronolimnaea</name>
    <dbReference type="NCBI Taxonomy" id="161920"/>
    <lineage>
        <taxon>Bacteria</taxon>
        <taxon>Bacillati</taxon>
        <taxon>Actinomycetota</taxon>
        <taxon>Actinomycetes</taxon>
        <taxon>Mycobacteriales</taxon>
        <taxon>Dietziaceae</taxon>
        <taxon>Dietzia</taxon>
    </lineage>
</organism>
<evidence type="ECO:0000256" key="11">
    <source>
        <dbReference type="ARBA" id="ARBA00023264"/>
    </source>
</evidence>
<dbReference type="NCBIfam" id="TIGR04265">
    <property type="entry name" value="bac_cardiolipin"/>
    <property type="match status" value="1"/>
</dbReference>
<evidence type="ECO:0000256" key="5">
    <source>
        <dbReference type="ARBA" id="ARBA00022692"/>
    </source>
</evidence>
<evidence type="ECO:0000256" key="9">
    <source>
        <dbReference type="ARBA" id="ARBA00023136"/>
    </source>
</evidence>
<feature type="domain" description="PLD phosphodiesterase" evidence="14">
    <location>
        <begin position="419"/>
        <end position="446"/>
    </location>
</feature>
<feature type="domain" description="PLD phosphodiesterase" evidence="14">
    <location>
        <begin position="226"/>
        <end position="253"/>
    </location>
</feature>
<dbReference type="Proteomes" id="UP000218810">
    <property type="component" value="Unassembled WGS sequence"/>
</dbReference>
<keyword evidence="3" id="KW-0444">Lipid biosynthesis</keyword>
<keyword evidence="9 13" id="KW-0472">Membrane</keyword>